<dbReference type="AlphaFoldDB" id="F7AUY2"/>
<reference evidence="3" key="1">
    <citation type="journal article" date="2002" name="Science">
        <title>The draft genome of Ciona intestinalis: insights into chordate and vertebrate origins.</title>
        <authorList>
            <person name="Dehal P."/>
            <person name="Satou Y."/>
            <person name="Campbell R.K."/>
            <person name="Chapman J."/>
            <person name="Degnan B."/>
            <person name="De Tomaso A."/>
            <person name="Davidson B."/>
            <person name="Di Gregorio A."/>
            <person name="Gelpke M."/>
            <person name="Goodstein D.M."/>
            <person name="Harafuji N."/>
            <person name="Hastings K.E."/>
            <person name="Ho I."/>
            <person name="Hotta K."/>
            <person name="Huang W."/>
            <person name="Kawashima T."/>
            <person name="Lemaire P."/>
            <person name="Martinez D."/>
            <person name="Meinertzhagen I.A."/>
            <person name="Necula S."/>
            <person name="Nonaka M."/>
            <person name="Putnam N."/>
            <person name="Rash S."/>
            <person name="Saiga H."/>
            <person name="Satake M."/>
            <person name="Terry A."/>
            <person name="Yamada L."/>
            <person name="Wang H.G."/>
            <person name="Awazu S."/>
            <person name="Azumi K."/>
            <person name="Boore J."/>
            <person name="Branno M."/>
            <person name="Chin-Bow S."/>
            <person name="DeSantis R."/>
            <person name="Doyle S."/>
            <person name="Francino P."/>
            <person name="Keys D.N."/>
            <person name="Haga S."/>
            <person name="Hayashi H."/>
            <person name="Hino K."/>
            <person name="Imai K.S."/>
            <person name="Inaba K."/>
            <person name="Kano S."/>
            <person name="Kobayashi K."/>
            <person name="Kobayashi M."/>
            <person name="Lee B.I."/>
            <person name="Makabe K.W."/>
            <person name="Manohar C."/>
            <person name="Matassi G."/>
            <person name="Medina M."/>
            <person name="Mochizuki Y."/>
            <person name="Mount S."/>
            <person name="Morishita T."/>
            <person name="Miura S."/>
            <person name="Nakayama A."/>
            <person name="Nishizaka S."/>
            <person name="Nomoto H."/>
            <person name="Ohta F."/>
            <person name="Oishi K."/>
            <person name="Rigoutsos I."/>
            <person name="Sano M."/>
            <person name="Sasaki A."/>
            <person name="Sasakura Y."/>
            <person name="Shoguchi E."/>
            <person name="Shin-i T."/>
            <person name="Spagnuolo A."/>
            <person name="Stainier D."/>
            <person name="Suzuki M.M."/>
            <person name="Tassy O."/>
            <person name="Takatori N."/>
            <person name="Tokuoka M."/>
            <person name="Yagi K."/>
            <person name="Yoshizaki F."/>
            <person name="Wada S."/>
            <person name="Zhang C."/>
            <person name="Hyatt P.D."/>
            <person name="Larimer F."/>
            <person name="Detter C."/>
            <person name="Doggett N."/>
            <person name="Glavina T."/>
            <person name="Hawkins T."/>
            <person name="Richardson P."/>
            <person name="Lucas S."/>
            <person name="Kohara Y."/>
            <person name="Levine M."/>
            <person name="Satoh N."/>
            <person name="Rokhsar D.S."/>
        </authorList>
    </citation>
    <scope>NUCLEOTIDE SEQUENCE [LARGE SCALE GENOMIC DNA]</scope>
</reference>
<dbReference type="Proteomes" id="UP000008144">
    <property type="component" value="Chromosome 1"/>
</dbReference>
<reference evidence="2" key="3">
    <citation type="submission" date="2025-08" db="UniProtKB">
        <authorList>
            <consortium name="Ensembl"/>
        </authorList>
    </citation>
    <scope>IDENTIFICATION</scope>
</reference>
<dbReference type="HOGENOM" id="CLU_2202857_0_0_1"/>
<reference evidence="2" key="4">
    <citation type="submission" date="2025-09" db="UniProtKB">
        <authorList>
            <consortium name="Ensembl"/>
        </authorList>
    </citation>
    <scope>IDENTIFICATION</scope>
</reference>
<accession>F7AUY2</accession>
<name>F7AUY2_CIOIN</name>
<dbReference type="EMBL" id="EAAA01000350">
    <property type="status" value="NOT_ANNOTATED_CDS"/>
    <property type="molecule type" value="Genomic_DNA"/>
</dbReference>
<reference evidence="2" key="2">
    <citation type="journal article" date="2008" name="Genome Biol.">
        <title>Improved genome assembly and evidence-based global gene model set for the chordate Ciona intestinalis: new insight into intron and operon populations.</title>
        <authorList>
            <person name="Satou Y."/>
            <person name="Mineta K."/>
            <person name="Ogasawara M."/>
            <person name="Sasakura Y."/>
            <person name="Shoguchi E."/>
            <person name="Ueno K."/>
            <person name="Yamada L."/>
            <person name="Matsumoto J."/>
            <person name="Wasserscheid J."/>
            <person name="Dewar K."/>
            <person name="Wiley G.B."/>
            <person name="Macmil S.L."/>
            <person name="Roe B.A."/>
            <person name="Zeller R.W."/>
            <person name="Hastings K.E."/>
            <person name="Lemaire P."/>
            <person name="Lindquist E."/>
            <person name="Endo T."/>
            <person name="Hotta K."/>
            <person name="Inaba K."/>
        </authorList>
    </citation>
    <scope>NUCLEOTIDE SEQUENCE [LARGE SCALE GENOMIC DNA]</scope>
    <source>
        <strain evidence="2">wild type</strain>
    </source>
</reference>
<organism evidence="2 3">
    <name type="scientific">Ciona intestinalis</name>
    <name type="common">Transparent sea squirt</name>
    <name type="synonym">Ascidia intestinalis</name>
    <dbReference type="NCBI Taxonomy" id="7719"/>
    <lineage>
        <taxon>Eukaryota</taxon>
        <taxon>Metazoa</taxon>
        <taxon>Chordata</taxon>
        <taxon>Tunicata</taxon>
        <taxon>Ascidiacea</taxon>
        <taxon>Phlebobranchia</taxon>
        <taxon>Cionidae</taxon>
        <taxon>Ciona</taxon>
    </lineage>
</organism>
<keyword evidence="1" id="KW-0472">Membrane</keyword>
<dbReference type="Ensembl" id="ENSCINT00000023596.2">
    <property type="protein sequence ID" value="ENSCINP00000023350.2"/>
    <property type="gene ID" value="ENSCING00000012533.2"/>
</dbReference>
<keyword evidence="1" id="KW-1133">Transmembrane helix</keyword>
<evidence type="ECO:0000313" key="2">
    <source>
        <dbReference type="Ensembl" id="ENSCINP00000023350.2"/>
    </source>
</evidence>
<evidence type="ECO:0000256" key="1">
    <source>
        <dbReference type="SAM" id="Phobius"/>
    </source>
</evidence>
<dbReference type="InParanoid" id="F7AUY2"/>
<sequence>MSNSSITDISNLPISSNLLAPEEPAVISDGETPGTVTPMHTDTMLVTMSSDEKERRNRTNARLSRIPLLFKVIGVVIFACIVVVATALGIYFAAENAKPTNTTFAIYY</sequence>
<proteinExistence type="predicted"/>
<protein>
    <submittedName>
        <fullName evidence="2">Uncharacterized protein</fullName>
    </submittedName>
</protein>
<keyword evidence="1" id="KW-0812">Transmembrane</keyword>
<feature type="transmembrane region" description="Helical" evidence="1">
    <location>
        <begin position="68"/>
        <end position="94"/>
    </location>
</feature>
<evidence type="ECO:0000313" key="3">
    <source>
        <dbReference type="Proteomes" id="UP000008144"/>
    </source>
</evidence>
<keyword evidence="3" id="KW-1185">Reference proteome</keyword>